<protein>
    <recommendedName>
        <fullName evidence="3">DUF4249 family protein</fullName>
    </recommendedName>
</protein>
<evidence type="ECO:0000256" key="1">
    <source>
        <dbReference type="SAM" id="MobiDB-lite"/>
    </source>
</evidence>
<proteinExistence type="predicted"/>
<organism evidence="2">
    <name type="scientific">bioreactor metagenome</name>
    <dbReference type="NCBI Taxonomy" id="1076179"/>
    <lineage>
        <taxon>unclassified sequences</taxon>
        <taxon>metagenomes</taxon>
        <taxon>ecological metagenomes</taxon>
    </lineage>
</organism>
<name>A0A644UJH3_9ZZZZ</name>
<comment type="caution">
    <text evidence="2">The sequence shown here is derived from an EMBL/GenBank/DDBJ whole genome shotgun (WGS) entry which is preliminary data.</text>
</comment>
<feature type="region of interest" description="Disordered" evidence="1">
    <location>
        <begin position="190"/>
        <end position="212"/>
    </location>
</feature>
<dbReference type="AlphaFoldDB" id="A0A644UJH3"/>
<sequence>MKMNIMKNKSKVQFLALKYLLISAIAFCLTSCDDESGAYTDFPVIEAYLYPGNEVSVKVSRQTPFLSDVEYSGDDINNLSLVLIHNDSAYTMFAADSGWYTCNPENVQAGDVFRLSFIFDAREITAYTFIPEKPLNLTQSATRIYTPRMDGSSGIGGSPGVMSDPVQISWDNNDGSYYLMVVENMEASPDPIRDFDDEDRPTGRFRKSPTQSGSEMLRPFDFEYFGLHRIVVYHVLPDYATLYEQNSSSSLNLTNPSTSIGNGYGIFTGLNSDTLYISVIESSK</sequence>
<evidence type="ECO:0008006" key="3">
    <source>
        <dbReference type="Google" id="ProtNLM"/>
    </source>
</evidence>
<gene>
    <name evidence="2" type="ORF">SDC9_24865</name>
</gene>
<dbReference type="EMBL" id="VSSQ01000122">
    <property type="protein sequence ID" value="MPL78992.1"/>
    <property type="molecule type" value="Genomic_DNA"/>
</dbReference>
<accession>A0A644UJH3</accession>
<evidence type="ECO:0000313" key="2">
    <source>
        <dbReference type="EMBL" id="MPL78992.1"/>
    </source>
</evidence>
<reference evidence="2" key="1">
    <citation type="submission" date="2019-08" db="EMBL/GenBank/DDBJ databases">
        <authorList>
            <person name="Kucharzyk K."/>
            <person name="Murdoch R.W."/>
            <person name="Higgins S."/>
            <person name="Loffler F."/>
        </authorList>
    </citation>
    <scope>NUCLEOTIDE SEQUENCE</scope>
</reference>